<dbReference type="SUPFAM" id="SSF56112">
    <property type="entry name" value="Protein kinase-like (PK-like)"/>
    <property type="match status" value="1"/>
</dbReference>
<keyword evidence="4 9" id="KW-0547">Nucleotide-binding</keyword>
<evidence type="ECO:0000259" key="11">
    <source>
        <dbReference type="PROSITE" id="PS50011"/>
    </source>
</evidence>
<evidence type="ECO:0000256" key="10">
    <source>
        <dbReference type="SAM" id="MobiDB-lite"/>
    </source>
</evidence>
<dbReference type="InterPro" id="IPR000719">
    <property type="entry name" value="Prot_kinase_dom"/>
</dbReference>
<comment type="catalytic activity">
    <reaction evidence="7">
        <text>L-threonyl-[protein] + ATP = O-phospho-L-threonyl-[protein] + ADP + H(+)</text>
        <dbReference type="Rhea" id="RHEA:46608"/>
        <dbReference type="Rhea" id="RHEA-COMP:11060"/>
        <dbReference type="Rhea" id="RHEA-COMP:11605"/>
        <dbReference type="ChEBI" id="CHEBI:15378"/>
        <dbReference type="ChEBI" id="CHEBI:30013"/>
        <dbReference type="ChEBI" id="CHEBI:30616"/>
        <dbReference type="ChEBI" id="CHEBI:61977"/>
        <dbReference type="ChEBI" id="CHEBI:456216"/>
        <dbReference type="EC" id="2.7.11.1"/>
    </reaction>
</comment>
<evidence type="ECO:0000256" key="4">
    <source>
        <dbReference type="ARBA" id="ARBA00022741"/>
    </source>
</evidence>
<evidence type="ECO:0000256" key="8">
    <source>
        <dbReference type="ARBA" id="ARBA00048679"/>
    </source>
</evidence>
<dbReference type="PROSITE" id="PS00107">
    <property type="entry name" value="PROTEIN_KINASE_ATP"/>
    <property type="match status" value="1"/>
</dbReference>
<dbReference type="GO" id="GO:0005524">
    <property type="term" value="F:ATP binding"/>
    <property type="evidence" value="ECO:0007669"/>
    <property type="project" value="UniProtKB-UniRule"/>
</dbReference>
<dbReference type="Gene3D" id="3.30.200.20">
    <property type="entry name" value="Phosphorylase Kinase, domain 1"/>
    <property type="match status" value="1"/>
</dbReference>
<reference evidence="13 14" key="2">
    <citation type="submission" date="2024-07" db="EMBL/GenBank/DDBJ databases">
        <authorList>
            <person name="Akdeniz Z."/>
        </authorList>
    </citation>
    <scope>NUCLEOTIDE SEQUENCE [LARGE SCALE GENOMIC DNA]</scope>
</reference>
<dbReference type="FunFam" id="3.30.200.20:FF:000631">
    <property type="entry name" value="Serine/threonine-protein kinase NEK"/>
    <property type="match status" value="1"/>
</dbReference>
<keyword evidence="2" id="KW-0723">Serine/threonine-protein kinase</keyword>
<reference evidence="12" key="1">
    <citation type="submission" date="2023-06" db="EMBL/GenBank/DDBJ databases">
        <authorList>
            <person name="Kurt Z."/>
        </authorList>
    </citation>
    <scope>NUCLEOTIDE SEQUENCE</scope>
</reference>
<dbReference type="EMBL" id="CAXDID020000316">
    <property type="protein sequence ID" value="CAL6075818.1"/>
    <property type="molecule type" value="Genomic_DNA"/>
</dbReference>
<organism evidence="12">
    <name type="scientific">Hexamita inflata</name>
    <dbReference type="NCBI Taxonomy" id="28002"/>
    <lineage>
        <taxon>Eukaryota</taxon>
        <taxon>Metamonada</taxon>
        <taxon>Diplomonadida</taxon>
        <taxon>Hexamitidae</taxon>
        <taxon>Hexamitinae</taxon>
        <taxon>Hexamita</taxon>
    </lineage>
</organism>
<dbReference type="PANTHER" id="PTHR44899:SF3">
    <property type="entry name" value="SERINE_THREONINE-PROTEIN KINASE NEK1"/>
    <property type="match status" value="1"/>
</dbReference>
<evidence type="ECO:0000313" key="12">
    <source>
        <dbReference type="EMBL" id="CAI9915885.1"/>
    </source>
</evidence>
<dbReference type="FunFam" id="1.10.510.10:FF:000172">
    <property type="entry name" value="serine/threonine-protein kinase Nek1 isoform X1"/>
    <property type="match status" value="1"/>
</dbReference>
<dbReference type="InterPro" id="IPR011009">
    <property type="entry name" value="Kinase-like_dom_sf"/>
</dbReference>
<keyword evidence="5 13" id="KW-0418">Kinase</keyword>
<feature type="domain" description="Protein kinase" evidence="11">
    <location>
        <begin position="8"/>
        <end position="272"/>
    </location>
</feature>
<evidence type="ECO:0000256" key="3">
    <source>
        <dbReference type="ARBA" id="ARBA00022679"/>
    </source>
</evidence>
<comment type="catalytic activity">
    <reaction evidence="8">
        <text>L-seryl-[protein] + ATP = O-phospho-L-seryl-[protein] + ADP + H(+)</text>
        <dbReference type="Rhea" id="RHEA:17989"/>
        <dbReference type="Rhea" id="RHEA-COMP:9863"/>
        <dbReference type="Rhea" id="RHEA-COMP:11604"/>
        <dbReference type="ChEBI" id="CHEBI:15378"/>
        <dbReference type="ChEBI" id="CHEBI:29999"/>
        <dbReference type="ChEBI" id="CHEBI:30616"/>
        <dbReference type="ChEBI" id="CHEBI:83421"/>
        <dbReference type="ChEBI" id="CHEBI:456216"/>
        <dbReference type="EC" id="2.7.11.1"/>
    </reaction>
</comment>
<name>A0AA86NAS4_9EUKA</name>
<dbReference type="AlphaFoldDB" id="A0AA86NAS4"/>
<dbReference type="GO" id="GO:0004674">
    <property type="term" value="F:protein serine/threonine kinase activity"/>
    <property type="evidence" value="ECO:0007669"/>
    <property type="project" value="UniProtKB-KW"/>
</dbReference>
<dbReference type="InterPro" id="IPR051131">
    <property type="entry name" value="NEK_Ser/Thr_kinase_NIMA"/>
</dbReference>
<dbReference type="Pfam" id="PF00069">
    <property type="entry name" value="Pkinase"/>
    <property type="match status" value="1"/>
</dbReference>
<sequence length="416" mass="47326">MSTKLDEYEEVRVLGQGAFGKAILVYHKGLNKNFVMKVIAISNMKQTERAEALREAEVLKQFDHPNIVKYVDTFMDKRNLYIVMEYADGGDIHQLIEDQKKSGVPMPEDQIMFYFVQILLALKHVHDKKTLHRDLKGQNIFLNKLHAADGKVRLQVKLGDFGVSKVLQSTLEQAQTAVGTPYYLSPEICNQKGYNNKSDVWSLGCILYELCTQQHVFDAQNLKMLLVKILDGKYQPIPSTYSKELQQIVAYMLQKDPANRPSVAQLVQNPLIAKWIPRLLPADVIKREFPVPKSPSIESKTPSEQIPKTPKKNENSDFGDEVNQGANQVLNSFMNDLKNMKTKDSLGFKLEKTRVFLEKELGLDKFIEVYQLVENGINGGQEQIDQIKIQKVLGAKQGFVNLVVQLLLMENEANQM</sequence>
<keyword evidence="3" id="KW-0808">Transferase</keyword>
<dbReference type="EMBL" id="CATOUU010000082">
    <property type="protein sequence ID" value="CAI9915885.1"/>
    <property type="molecule type" value="Genomic_DNA"/>
</dbReference>
<evidence type="ECO:0000313" key="13">
    <source>
        <dbReference type="EMBL" id="CAL6075818.1"/>
    </source>
</evidence>
<feature type="compositionally biased region" description="Polar residues" evidence="10">
    <location>
        <begin position="296"/>
        <end position="306"/>
    </location>
</feature>
<dbReference type="PANTHER" id="PTHR44899">
    <property type="entry name" value="CAMK FAMILY PROTEIN KINASE"/>
    <property type="match status" value="1"/>
</dbReference>
<keyword evidence="14" id="KW-1185">Reference proteome</keyword>
<evidence type="ECO:0000313" key="14">
    <source>
        <dbReference type="Proteomes" id="UP001642409"/>
    </source>
</evidence>
<keyword evidence="6 9" id="KW-0067">ATP-binding</keyword>
<dbReference type="SMART" id="SM00220">
    <property type="entry name" value="S_TKc"/>
    <property type="match status" value="1"/>
</dbReference>
<dbReference type="Gene3D" id="1.10.510.10">
    <property type="entry name" value="Transferase(Phosphotransferase) domain 1"/>
    <property type="match status" value="1"/>
</dbReference>
<proteinExistence type="predicted"/>
<evidence type="ECO:0000256" key="7">
    <source>
        <dbReference type="ARBA" id="ARBA00047899"/>
    </source>
</evidence>
<comment type="caution">
    <text evidence="12">The sequence shown here is derived from an EMBL/GenBank/DDBJ whole genome shotgun (WGS) entry which is preliminary data.</text>
</comment>
<dbReference type="InterPro" id="IPR017441">
    <property type="entry name" value="Protein_kinase_ATP_BS"/>
</dbReference>
<dbReference type="CDD" id="cd08215">
    <property type="entry name" value="STKc_Nek"/>
    <property type="match status" value="1"/>
</dbReference>
<evidence type="ECO:0000256" key="1">
    <source>
        <dbReference type="ARBA" id="ARBA00012513"/>
    </source>
</evidence>
<feature type="region of interest" description="Disordered" evidence="10">
    <location>
        <begin position="292"/>
        <end position="321"/>
    </location>
</feature>
<dbReference type="Proteomes" id="UP001642409">
    <property type="component" value="Unassembled WGS sequence"/>
</dbReference>
<feature type="binding site" evidence="9">
    <location>
        <position position="37"/>
    </location>
    <ligand>
        <name>ATP</name>
        <dbReference type="ChEBI" id="CHEBI:30616"/>
    </ligand>
</feature>
<gene>
    <name evidence="12" type="ORF">HINF_LOCUS3530</name>
    <name evidence="13" type="ORF">HINF_LOCUS57391</name>
</gene>
<evidence type="ECO:0000256" key="9">
    <source>
        <dbReference type="PROSITE-ProRule" id="PRU10141"/>
    </source>
</evidence>
<evidence type="ECO:0000256" key="6">
    <source>
        <dbReference type="ARBA" id="ARBA00022840"/>
    </source>
</evidence>
<dbReference type="PROSITE" id="PS50011">
    <property type="entry name" value="PROTEIN_KINASE_DOM"/>
    <property type="match status" value="1"/>
</dbReference>
<dbReference type="EC" id="2.7.11.1" evidence="1"/>
<evidence type="ECO:0000256" key="5">
    <source>
        <dbReference type="ARBA" id="ARBA00022777"/>
    </source>
</evidence>
<evidence type="ECO:0000256" key="2">
    <source>
        <dbReference type="ARBA" id="ARBA00022527"/>
    </source>
</evidence>
<protein>
    <recommendedName>
        <fullName evidence="1">non-specific serine/threonine protein kinase</fullName>
        <ecNumber evidence="1">2.7.11.1</ecNumber>
    </recommendedName>
</protein>
<accession>A0AA86NAS4</accession>